<dbReference type="Gene3D" id="2.60.40.2810">
    <property type="match status" value="1"/>
</dbReference>
<organism evidence="1">
    <name type="scientific">marine metagenome</name>
    <dbReference type="NCBI Taxonomy" id="408172"/>
    <lineage>
        <taxon>unclassified sequences</taxon>
        <taxon>metagenomes</taxon>
        <taxon>ecological metagenomes</taxon>
    </lineage>
</organism>
<dbReference type="EMBL" id="UINC01039027">
    <property type="protein sequence ID" value="SVB36900.1"/>
    <property type="molecule type" value="Genomic_DNA"/>
</dbReference>
<evidence type="ECO:0000313" key="1">
    <source>
        <dbReference type="EMBL" id="SVB36900.1"/>
    </source>
</evidence>
<dbReference type="Pfam" id="PF17963">
    <property type="entry name" value="Big_9"/>
    <property type="match status" value="1"/>
</dbReference>
<dbReference type="AlphaFoldDB" id="A0A382DEJ8"/>
<feature type="non-terminal residue" evidence="1">
    <location>
        <position position="287"/>
    </location>
</feature>
<accession>A0A382DEJ8</accession>
<sequence>MYEKGAEAPAAPSIVWLYADGTQSGNEIIKKGTVSFAEGLPEPGEYEARMYSNDDYDLISSALFSVRKPPTLTPTKEAYSPGEPIKLTFTNPNATPWDWIGIYRKGDEAPAAPSIFWYYTDGTKTGNTSLSEGSLEFDESLPGAGDYEIRLYANDSYELLAEAAFSIIHTEPEPNALPVAADQTVEVNQDETVLITLSVSDEDGDTLSYTFVNQPENGTLSGTALNLSYSPNPNYSGSDSFTYKANDGKGDSNVATVTIHVRKISVLPKGVYFVEDFDGLALGPWVS</sequence>
<proteinExistence type="predicted"/>
<name>A0A382DEJ8_9ZZZZ</name>
<protein>
    <recommendedName>
        <fullName evidence="2">Cadherin domain-containing protein</fullName>
    </recommendedName>
</protein>
<evidence type="ECO:0008006" key="2">
    <source>
        <dbReference type="Google" id="ProtNLM"/>
    </source>
</evidence>
<reference evidence="1" key="1">
    <citation type="submission" date="2018-05" db="EMBL/GenBank/DDBJ databases">
        <authorList>
            <person name="Lanie J.A."/>
            <person name="Ng W.-L."/>
            <person name="Kazmierczak K.M."/>
            <person name="Andrzejewski T.M."/>
            <person name="Davidsen T.M."/>
            <person name="Wayne K.J."/>
            <person name="Tettelin H."/>
            <person name="Glass J.I."/>
            <person name="Rusch D."/>
            <person name="Podicherti R."/>
            <person name="Tsui H.-C.T."/>
            <person name="Winkler M.E."/>
        </authorList>
    </citation>
    <scope>NUCLEOTIDE SEQUENCE</scope>
</reference>
<gene>
    <name evidence="1" type="ORF">METZ01_LOCUS189754</name>
</gene>